<evidence type="ECO:0000256" key="9">
    <source>
        <dbReference type="SAM" id="MobiDB-lite"/>
    </source>
</evidence>
<gene>
    <name evidence="13" type="ORF">Tci_002286</name>
</gene>
<feature type="compositionally biased region" description="Basic and acidic residues" evidence="9">
    <location>
        <begin position="102"/>
        <end position="122"/>
    </location>
</feature>
<reference evidence="13" key="1">
    <citation type="journal article" date="2019" name="Sci. Rep.">
        <title>Draft genome of Tanacetum cinerariifolium, the natural source of mosquito coil.</title>
        <authorList>
            <person name="Yamashiro T."/>
            <person name="Shiraishi A."/>
            <person name="Satake H."/>
            <person name="Nakayama K."/>
        </authorList>
    </citation>
    <scope>NUCLEOTIDE SEQUENCE</scope>
</reference>
<dbReference type="Pfam" id="PF22936">
    <property type="entry name" value="Pol_BBD"/>
    <property type="match status" value="1"/>
</dbReference>
<evidence type="ECO:0000256" key="1">
    <source>
        <dbReference type="ARBA" id="ARBA00004446"/>
    </source>
</evidence>
<protein>
    <recommendedName>
        <fullName evidence="4">Protein TIC 214</fullName>
    </recommendedName>
    <alternativeName>
        <fullName evidence="8">Translocon at the inner envelope membrane of chloroplasts 214</fullName>
    </alternativeName>
</protein>
<feature type="region of interest" description="Disordered" evidence="9">
    <location>
        <begin position="89"/>
        <end position="133"/>
    </location>
</feature>
<feature type="domain" description="Reverse transcriptase Ty1/copia-type" evidence="11">
    <location>
        <begin position="381"/>
        <end position="521"/>
    </location>
</feature>
<accession>A0A6L2J024</accession>
<evidence type="ECO:0000259" key="11">
    <source>
        <dbReference type="Pfam" id="PF07727"/>
    </source>
</evidence>
<keyword evidence="5 10" id="KW-0812">Transmembrane</keyword>
<dbReference type="CDD" id="cd09272">
    <property type="entry name" value="RNase_HI_RT_Ty1"/>
    <property type="match status" value="1"/>
</dbReference>
<evidence type="ECO:0000256" key="4">
    <source>
        <dbReference type="ARBA" id="ARBA00016640"/>
    </source>
</evidence>
<feature type="transmembrane region" description="Helical" evidence="10">
    <location>
        <begin position="12"/>
        <end position="29"/>
    </location>
</feature>
<feature type="compositionally biased region" description="Polar residues" evidence="9">
    <location>
        <begin position="124"/>
        <end position="133"/>
    </location>
</feature>
<organism evidence="13">
    <name type="scientific">Tanacetum cinerariifolium</name>
    <name type="common">Dalmatian daisy</name>
    <name type="synonym">Chrysanthemum cinerariifolium</name>
    <dbReference type="NCBI Taxonomy" id="118510"/>
    <lineage>
        <taxon>Eukaryota</taxon>
        <taxon>Viridiplantae</taxon>
        <taxon>Streptophyta</taxon>
        <taxon>Embryophyta</taxon>
        <taxon>Tracheophyta</taxon>
        <taxon>Spermatophyta</taxon>
        <taxon>Magnoliopsida</taxon>
        <taxon>eudicotyledons</taxon>
        <taxon>Gunneridae</taxon>
        <taxon>Pentapetalae</taxon>
        <taxon>asterids</taxon>
        <taxon>campanulids</taxon>
        <taxon>Asterales</taxon>
        <taxon>Asteraceae</taxon>
        <taxon>Asteroideae</taxon>
        <taxon>Anthemideae</taxon>
        <taxon>Anthemidinae</taxon>
        <taxon>Tanacetum</taxon>
    </lineage>
</organism>
<evidence type="ECO:0000259" key="12">
    <source>
        <dbReference type="Pfam" id="PF22936"/>
    </source>
</evidence>
<evidence type="ECO:0000256" key="7">
    <source>
        <dbReference type="ARBA" id="ARBA00022989"/>
    </source>
</evidence>
<dbReference type="AlphaFoldDB" id="A0A6L2J024"/>
<comment type="subcellular location">
    <subcellularLocation>
        <location evidence="1">Plastid membrane</location>
        <topology evidence="1">Multi-pass membrane protein</topology>
    </subcellularLocation>
</comment>
<dbReference type="EMBL" id="BKCJ010000146">
    <property type="protein sequence ID" value="GEU30308.1"/>
    <property type="molecule type" value="Genomic_DNA"/>
</dbReference>
<evidence type="ECO:0000256" key="3">
    <source>
        <dbReference type="ARBA" id="ARBA00011510"/>
    </source>
</evidence>
<evidence type="ECO:0000256" key="8">
    <source>
        <dbReference type="ARBA" id="ARBA00029978"/>
    </source>
</evidence>
<feature type="compositionally biased region" description="Polar residues" evidence="9">
    <location>
        <begin position="91"/>
        <end position="101"/>
    </location>
</feature>
<name>A0A6L2J024_TANCI</name>
<feature type="domain" description="Retrovirus-related Pol polyprotein from transposon TNT 1-94-like beta-barrel" evidence="12">
    <location>
        <begin position="150"/>
        <end position="196"/>
    </location>
</feature>
<proteinExistence type="inferred from homology"/>
<evidence type="ECO:0000256" key="2">
    <source>
        <dbReference type="ARBA" id="ARBA00009956"/>
    </source>
</evidence>
<sequence length="600" mass="68160">MEEGTEKKVSATTGFITGQLIMFISIYYAPLHLALSRPHTITVLALPYLLFHALYDLNEHFRAQIKGKTKCVTMSDPVNLKFLTSGVKDATTASGSKPKSNTNKDRTLLAKSDKKKVEDHSRNNKSSVKQKNRVDSNISYKRTVIHIVFWYLDSGCSKHITRDRSRLRNFMKRFIGTVRFRNDHFGAIMGYGDYVIGDSVISRDVNGIDLIKGNRGTNLYIISIEDMMKSSPICLLSKASKNKSWLWHYQLNHLNFGVERSVPPALTVQVLVVSAYTPSSTTIVQDVLSTSYLPSSSIVQPPISHQGVTAGPTIEDYPLAQADNDPFVNMFSPEPSSDDSSFGDVSSAESTQVVHPHNNLGKWSKDYLLDNVIGNPSRPELVPKPDCVMIIALKWIYKVKLNDYGDALKNMARLVAKGYRQEEVIDFEESFSPIARIEAIRIFIANAARKNMIIYQMDVKTAFLNGELKEEVYISQLEGFIDPDHPTHVYRLKKALYGVKYQAKPTKMYLEAIQQTLTMQGVKIQGEHSRSKHIDIRHHFIREQVENDMVELYFVTKDYQLADIFTKALPRERFEFLLSRLGMKGMSRETHKRLQDGEDE</sequence>
<dbReference type="InterPro" id="IPR054722">
    <property type="entry name" value="PolX-like_BBD"/>
</dbReference>
<evidence type="ECO:0000256" key="10">
    <source>
        <dbReference type="SAM" id="Phobius"/>
    </source>
</evidence>
<evidence type="ECO:0000256" key="6">
    <source>
        <dbReference type="ARBA" id="ARBA00022927"/>
    </source>
</evidence>
<keyword evidence="6" id="KW-0653">Protein transport</keyword>
<dbReference type="GO" id="GO:0042170">
    <property type="term" value="C:plastid membrane"/>
    <property type="evidence" value="ECO:0007669"/>
    <property type="project" value="UniProtKB-SubCell"/>
</dbReference>
<comment type="caution">
    <text evidence="13">The sequence shown here is derived from an EMBL/GenBank/DDBJ whole genome shotgun (WGS) entry which is preliminary data.</text>
</comment>
<dbReference type="Pfam" id="PF05758">
    <property type="entry name" value="Ycf1"/>
    <property type="match status" value="1"/>
</dbReference>
<comment type="subunit">
    <text evidence="3">Part of the Tic complex.</text>
</comment>
<keyword evidence="7 10" id="KW-1133">Transmembrane helix</keyword>
<dbReference type="InterPro" id="IPR013103">
    <property type="entry name" value="RVT_2"/>
</dbReference>
<keyword evidence="6" id="KW-0813">Transport</keyword>
<dbReference type="Pfam" id="PF07727">
    <property type="entry name" value="RVT_2"/>
    <property type="match status" value="1"/>
</dbReference>
<evidence type="ECO:0000313" key="13">
    <source>
        <dbReference type="EMBL" id="GEU30308.1"/>
    </source>
</evidence>
<keyword evidence="10" id="KW-0472">Membrane</keyword>
<dbReference type="InterPro" id="IPR008896">
    <property type="entry name" value="TIC214"/>
</dbReference>
<evidence type="ECO:0000256" key="5">
    <source>
        <dbReference type="ARBA" id="ARBA00022692"/>
    </source>
</evidence>
<comment type="similarity">
    <text evidence="2">Belongs to the TIC214 family.</text>
</comment>
<dbReference type="GO" id="GO:0015031">
    <property type="term" value="P:protein transport"/>
    <property type="evidence" value="ECO:0007669"/>
    <property type="project" value="UniProtKB-KW"/>
</dbReference>